<keyword evidence="3" id="KW-1185">Reference proteome</keyword>
<proteinExistence type="predicted"/>
<dbReference type="AlphaFoldDB" id="C5LAE8"/>
<dbReference type="Gene3D" id="1.20.120.520">
    <property type="entry name" value="nmb1532 protein domain like"/>
    <property type="match status" value="1"/>
</dbReference>
<dbReference type="GeneID" id="9065518"/>
<dbReference type="RefSeq" id="XP_002774588.1">
    <property type="nucleotide sequence ID" value="XM_002774542.1"/>
</dbReference>
<dbReference type="InterPro" id="IPR012312">
    <property type="entry name" value="Hemerythrin-like"/>
</dbReference>
<feature type="domain" description="Hemerythrin-like" evidence="1">
    <location>
        <begin position="28"/>
        <end position="145"/>
    </location>
</feature>
<gene>
    <name evidence="2" type="ORF">Pmar_PMAR006215</name>
</gene>
<dbReference type="OrthoDB" id="438657at2759"/>
<organism evidence="3">
    <name type="scientific">Perkinsus marinus (strain ATCC 50983 / TXsc)</name>
    <dbReference type="NCBI Taxonomy" id="423536"/>
    <lineage>
        <taxon>Eukaryota</taxon>
        <taxon>Sar</taxon>
        <taxon>Alveolata</taxon>
        <taxon>Perkinsozoa</taxon>
        <taxon>Perkinsea</taxon>
        <taxon>Perkinsida</taxon>
        <taxon>Perkinsidae</taxon>
        <taxon>Perkinsus</taxon>
    </lineage>
</organism>
<dbReference type="OMA" id="FREHSST"/>
<dbReference type="CDD" id="cd12108">
    <property type="entry name" value="Hr-like"/>
    <property type="match status" value="1"/>
</dbReference>
<dbReference type="Proteomes" id="UP000007800">
    <property type="component" value="Unassembled WGS sequence"/>
</dbReference>
<accession>C5LAE8</accession>
<evidence type="ECO:0000313" key="2">
    <source>
        <dbReference type="EMBL" id="EER06404.1"/>
    </source>
</evidence>
<dbReference type="InParanoid" id="C5LAE8"/>
<sequence length="248" mass="28838">MGNYLWAPKKVAAKDLFEGFIFAQNGVHHVIKRSFTIAANKKVAPEERESFKQFIDMTAKFLLVHHLQEDKQVFPFYRKHLKEPSALKEEEHDHEEVSKLLDEMAEDLKLDKLAEAQKICGTIADMMCDPVNGHLAREERILTPEAFREHSSTKDVRELSTAVHAMIQDYMDKTESFVFMIYNMNDEEKAFFDERMPWKLTYWTVPRAANKKAQVFAHCAYPRYSIIGRLAWYGRCPPVPAELPADLQ</sequence>
<reference evidence="2 3" key="1">
    <citation type="submission" date="2008-07" db="EMBL/GenBank/DDBJ databases">
        <authorList>
            <person name="El-Sayed N."/>
            <person name="Caler E."/>
            <person name="Inman J."/>
            <person name="Amedeo P."/>
            <person name="Hass B."/>
            <person name="Wortman J."/>
        </authorList>
    </citation>
    <scope>NUCLEOTIDE SEQUENCE [LARGE SCALE GENOMIC DNA]</scope>
    <source>
        <strain evidence="3">ATCC 50983 / TXsc</strain>
    </source>
</reference>
<evidence type="ECO:0000313" key="3">
    <source>
        <dbReference type="Proteomes" id="UP000007800"/>
    </source>
</evidence>
<name>C5LAE8_PERM5</name>
<dbReference type="Pfam" id="PF01814">
    <property type="entry name" value="Hemerythrin"/>
    <property type="match status" value="1"/>
</dbReference>
<protein>
    <recommendedName>
        <fullName evidence="1">Hemerythrin-like domain-containing protein</fullName>
    </recommendedName>
</protein>
<evidence type="ECO:0000259" key="1">
    <source>
        <dbReference type="Pfam" id="PF01814"/>
    </source>
</evidence>
<dbReference type="EMBL" id="GG680729">
    <property type="protein sequence ID" value="EER06404.1"/>
    <property type="molecule type" value="Genomic_DNA"/>
</dbReference>